<dbReference type="PANTHER" id="PTHR12581:SF0">
    <property type="entry name" value="KRR1 SMALL SUBUNIT PROCESSOME COMPONENT HOMOLOG"/>
    <property type="match status" value="1"/>
</dbReference>
<dbReference type="InterPro" id="IPR048549">
    <property type="entry name" value="KRR1-like_KH2_euk"/>
</dbReference>
<evidence type="ECO:0000256" key="1">
    <source>
        <dbReference type="ARBA" id="ARBA00004604"/>
    </source>
</evidence>
<keyword evidence="6 8" id="KW-0539">Nucleus</keyword>
<dbReference type="Pfam" id="PF21800">
    <property type="entry name" value="KH_KRR1_2nd"/>
    <property type="match status" value="1"/>
</dbReference>
<comment type="function">
    <text evidence="8">Required for 40S ribosome biogenesis. Involved in nucleolar processing of pre-18S ribosomal RNA and ribosome assembly.</text>
</comment>
<dbReference type="FunFam" id="3.30.1370.10:FF:000011">
    <property type="entry name" value="KRR1 small subunit processome component"/>
    <property type="match status" value="1"/>
</dbReference>
<gene>
    <name evidence="11" type="ORF">AV274_2634</name>
</gene>
<dbReference type="GO" id="GO:0032040">
    <property type="term" value="C:small-subunit processome"/>
    <property type="evidence" value="ECO:0007669"/>
    <property type="project" value="TreeGrafter"/>
</dbReference>
<evidence type="ECO:0000256" key="7">
    <source>
        <dbReference type="ARBA" id="ARBA00023274"/>
    </source>
</evidence>
<feature type="region of interest" description="Disordered" evidence="9">
    <location>
        <begin position="248"/>
        <end position="274"/>
    </location>
</feature>
<dbReference type="Proteomes" id="UP000078348">
    <property type="component" value="Unassembled WGS sequence"/>
</dbReference>
<dbReference type="CDD" id="cd22393">
    <property type="entry name" value="KH-I_KRR1_rpt1"/>
    <property type="match status" value="1"/>
</dbReference>
<keyword evidence="3 8" id="KW-0690">Ribosome biogenesis</keyword>
<keyword evidence="4 8" id="KW-0698">rRNA processing</keyword>
<keyword evidence="5 8" id="KW-0694">RNA-binding</keyword>
<dbReference type="InterPro" id="IPR048548">
    <property type="entry name" value="KRR1-like_KH2"/>
</dbReference>
<feature type="compositionally biased region" description="Basic and acidic residues" evidence="9">
    <location>
        <begin position="289"/>
        <end position="304"/>
    </location>
</feature>
<evidence type="ECO:0000313" key="11">
    <source>
        <dbReference type="EMBL" id="OAO15649.1"/>
    </source>
</evidence>
<comment type="subcellular location">
    <subcellularLocation>
        <location evidence="1 8">Nucleus</location>
        <location evidence="1 8">Nucleolus</location>
    </subcellularLocation>
</comment>
<protein>
    <recommendedName>
        <fullName evidence="8">KRR1 small subunit processome component</fullName>
    </recommendedName>
    <alternativeName>
        <fullName evidence="8">KRR-R motif-containing protein 1</fullName>
    </alternativeName>
</protein>
<dbReference type="InterPro" id="IPR036612">
    <property type="entry name" value="KH_dom_type_1_sf"/>
</dbReference>
<dbReference type="SUPFAM" id="SSF54791">
    <property type="entry name" value="Eukaryotic type KH-domain (KH-domain type I)"/>
    <property type="match status" value="1"/>
</dbReference>
<dbReference type="Pfam" id="PF17903">
    <property type="entry name" value="KH_KRR1_1st"/>
    <property type="match status" value="1"/>
</dbReference>
<dbReference type="GO" id="GO:0003723">
    <property type="term" value="F:RNA binding"/>
    <property type="evidence" value="ECO:0007669"/>
    <property type="project" value="UniProtKB-KW"/>
</dbReference>
<dbReference type="PIRSF" id="PIRSF006515">
    <property type="entry name" value="KRR1"/>
    <property type="match status" value="1"/>
</dbReference>
<dbReference type="InterPro" id="IPR004087">
    <property type="entry name" value="KH_dom"/>
</dbReference>
<dbReference type="CDD" id="cd22394">
    <property type="entry name" value="KH-I_KRR1_rpt2"/>
    <property type="match status" value="1"/>
</dbReference>
<feature type="domain" description="K Homology" evidence="10">
    <location>
        <begin position="139"/>
        <end position="209"/>
    </location>
</feature>
<accession>A0A196SI70</accession>
<sequence length="326" mass="38195">MDTDNSPAKEVPVEEQKQKKKRNYRKDKPWDGDHIDHWKIEEWKDDDMKAPLLEESSFATMFPRYREQYLREVWPLVTKELDKVGIACELDCIEGTMTVRTTRKTKDPYIIVKARDLIKLLARSVPYNQAIRILEDNMQCDIIKIGGYVASKERFVKRRQRLLGPEGATLKALELLTECYILVQGNTVAVMGSFQGLKMVRRIVIDCMKNIHPIYAIKTLMIKRELAKDPSMKNENWDRFLPKFKKENKPEKKKAPIVPKKYTPFPPENHITPSKIDKQIESGEYFLSEKQKKERASAQKRAEAAVRSAKKREEREKMFVPPKEKK</sequence>
<dbReference type="EMBL" id="LXWW01000128">
    <property type="protein sequence ID" value="OAO15649.1"/>
    <property type="molecule type" value="Genomic_DNA"/>
</dbReference>
<dbReference type="GO" id="GO:0006364">
    <property type="term" value="P:rRNA processing"/>
    <property type="evidence" value="ECO:0007669"/>
    <property type="project" value="UniProtKB-KW"/>
</dbReference>
<evidence type="ECO:0000256" key="3">
    <source>
        <dbReference type="ARBA" id="ARBA00022517"/>
    </source>
</evidence>
<evidence type="ECO:0000256" key="5">
    <source>
        <dbReference type="ARBA" id="ARBA00022884"/>
    </source>
</evidence>
<evidence type="ECO:0000256" key="8">
    <source>
        <dbReference type="PIRNR" id="PIRNR006515"/>
    </source>
</evidence>
<organism evidence="11 12">
    <name type="scientific">Blastocystis sp. subtype 1 (strain ATCC 50177 / NandII)</name>
    <dbReference type="NCBI Taxonomy" id="478820"/>
    <lineage>
        <taxon>Eukaryota</taxon>
        <taxon>Sar</taxon>
        <taxon>Stramenopiles</taxon>
        <taxon>Bigyra</taxon>
        <taxon>Opalozoa</taxon>
        <taxon>Opalinata</taxon>
        <taxon>Blastocystidae</taxon>
        <taxon>Blastocystis</taxon>
    </lineage>
</organism>
<dbReference type="FunFam" id="3.30.1370.10:FF:000014">
    <property type="entry name" value="KRR1 small subunit processome component"/>
    <property type="match status" value="1"/>
</dbReference>
<dbReference type="OrthoDB" id="441223at2759"/>
<comment type="similarity">
    <text evidence="2 8">Belongs to the KRR1 family.</text>
</comment>
<keyword evidence="12" id="KW-1185">Reference proteome</keyword>
<dbReference type="SMART" id="SM00322">
    <property type="entry name" value="KH"/>
    <property type="match status" value="1"/>
</dbReference>
<evidence type="ECO:0000256" key="9">
    <source>
        <dbReference type="SAM" id="MobiDB-lite"/>
    </source>
</evidence>
<comment type="subunit">
    <text evidence="8">Component of the ribosomal small subunit (SSU) processome.</text>
</comment>
<dbReference type="InterPro" id="IPR048550">
    <property type="entry name" value="KRR1-like_KH1_euk"/>
</dbReference>
<dbReference type="Gene3D" id="3.30.1370.10">
    <property type="entry name" value="K Homology domain, type 1"/>
    <property type="match status" value="2"/>
</dbReference>
<evidence type="ECO:0000256" key="2">
    <source>
        <dbReference type="ARBA" id="ARBA00009344"/>
    </source>
</evidence>
<name>A0A196SI70_BLAHN</name>
<evidence type="ECO:0000313" key="12">
    <source>
        <dbReference type="Proteomes" id="UP000078348"/>
    </source>
</evidence>
<evidence type="ECO:0000259" key="10">
    <source>
        <dbReference type="SMART" id="SM00322"/>
    </source>
</evidence>
<feature type="region of interest" description="Disordered" evidence="9">
    <location>
        <begin position="289"/>
        <end position="326"/>
    </location>
</feature>
<evidence type="ECO:0000256" key="4">
    <source>
        <dbReference type="ARBA" id="ARBA00022552"/>
    </source>
</evidence>
<dbReference type="InterPro" id="IPR024166">
    <property type="entry name" value="rRNA_assembly_KRR1"/>
</dbReference>
<proteinExistence type="inferred from homology"/>
<evidence type="ECO:0000256" key="6">
    <source>
        <dbReference type="ARBA" id="ARBA00023242"/>
    </source>
</evidence>
<keyword evidence="7 8" id="KW-0687">Ribonucleoprotein</keyword>
<dbReference type="STRING" id="478820.A0A196SI70"/>
<reference evidence="11 12" key="1">
    <citation type="submission" date="2016-05" db="EMBL/GenBank/DDBJ databases">
        <title>Nuclear genome of Blastocystis sp. subtype 1 NandII.</title>
        <authorList>
            <person name="Gentekaki E."/>
            <person name="Curtis B."/>
            <person name="Stairs C."/>
            <person name="Eme L."/>
            <person name="Herman E."/>
            <person name="Klimes V."/>
            <person name="Arias M.C."/>
            <person name="Elias M."/>
            <person name="Hilliou F."/>
            <person name="Klute M."/>
            <person name="Malik S.-B."/>
            <person name="Pightling A."/>
            <person name="Rachubinski R."/>
            <person name="Salas D."/>
            <person name="Schlacht A."/>
            <person name="Suga H."/>
            <person name="Archibald J."/>
            <person name="Ball S.G."/>
            <person name="Clark G."/>
            <person name="Dacks J."/>
            <person name="Van Der Giezen M."/>
            <person name="Tsaousis A."/>
            <person name="Roger A."/>
        </authorList>
    </citation>
    <scope>NUCLEOTIDE SEQUENCE [LARGE SCALE GENOMIC DNA]</scope>
    <source>
        <strain evidence="12">ATCC 50177 / NandII</strain>
    </source>
</reference>
<feature type="region of interest" description="Disordered" evidence="9">
    <location>
        <begin position="1"/>
        <end position="33"/>
    </location>
</feature>
<dbReference type="AlphaFoldDB" id="A0A196SI70"/>
<comment type="caution">
    <text evidence="11">The sequence shown here is derived from an EMBL/GenBank/DDBJ whole genome shotgun (WGS) entry which is preliminary data.</text>
</comment>
<dbReference type="InterPro" id="IPR041174">
    <property type="entry name" value="KRR1-like_KH1"/>
</dbReference>
<dbReference type="PANTHER" id="PTHR12581">
    <property type="entry name" value="HIV-1 REV BINDING PROTEIN 2, 3"/>
    <property type="match status" value="1"/>
</dbReference>